<feature type="compositionally biased region" description="Low complexity" evidence="1">
    <location>
        <begin position="844"/>
        <end position="863"/>
    </location>
</feature>
<feature type="compositionally biased region" description="Low complexity" evidence="1">
    <location>
        <begin position="310"/>
        <end position="331"/>
    </location>
</feature>
<feature type="compositionally biased region" description="Low complexity" evidence="1">
    <location>
        <begin position="1089"/>
        <end position="1110"/>
    </location>
</feature>
<accession>A0AAW1UDD2</accession>
<feature type="region of interest" description="Disordered" evidence="1">
    <location>
        <begin position="395"/>
        <end position="439"/>
    </location>
</feature>
<feature type="region of interest" description="Disordered" evidence="1">
    <location>
        <begin position="1"/>
        <end position="338"/>
    </location>
</feature>
<sequence length="1277" mass="142452">MSFSRGERFSDSDVSETPSPAHYDVNMDFMRGFKLRHKIPRSPRFPEQGTSGRRSRQSSITSSTSSRYFDRRAPRQVNWSDSDNIERLHQLVDDSGRLSRTSTSNDNEENTDTTHRMGSTSMNDSISIEESDADESVFTDSSASDSSIDIESTTSSTSSDDEESAFTDSSASSDSSIDIDSTTSSISSDDEESVFTDSSALSDSSIDIESTTSSTSSDDEESVITDSCASSDSSIDIESTTSSTSSDDEESVFTDSSASSDSSIDIESTTSSTCSDDEESVFTDSSASDSSIDIESTTSSTSSDDEESVFTDSYASSDSSIDIESTTSSTSSDDEDEFMEGLRSRLMTIRAEQNALSRQPGLINAENFRVYDSGRRTMFDISNSALQRDIFHDSQNENQEETPNRYHNESVNTDSSASDSSIDIESTTSSTSSDDEGEFMEGLRSRLIRMRRELDALSRQPGLINAGNFRVYDSGRRTMFDISNSALQRDIFHDSQNENQEETPNRYHNDSVNTDSSASDSSIDIESTTSSTSSDDEEEFIEGLRSRLMRIRAEQNALSRQPGSINAGNFRVYYSGRRTIVYDSGRRTMFDISNSALQRDIFHDSQNENQEETPNRHHNGSVNTDSSASDSSIDIESTTSSTSSDDGDEFMEGLGSRLMRMRGELDALSRQPGLLNAGNFRVYDSGRRTIVYDSGRRTMFDISNSALQRDIFHDSQNENQEETPNRHHNGSVNTDSSASDSSIDIESTTSSTSSDHEDEFMEGLRSRLIRMRRELDALSRQPGLINAGNFRVYDSGRRTIVYDSGRRTMFDISNSALQRDIFHDSQNENQEETPNRYHNDSVNTDSSASDSSIDIESTTSSTSSDDEEEFIEGLRSRLMRIRAEQNALSRQPGSKNAGNFRVYDSGRRTMFDISNSALQRDIFHDSQNENQEETPNRYHKESVDTDSSASDSSIDIESTTSSTSSDDEDEFMEGLRSRLIRIRGELDALSRQPGLINAGNFRVYDSGRRTMFDISNSALQRDIFHDSQNENQEETPNRFLNRYRESTTSSTSSDDEESVFTDSSASSDSSIDIESTTSSTSSDDEESVFTDSSASSDSSIHIESTTSSTSSDDEDEFMEELRSRLMRIRAEQNALARQPGLINAGNFRVYDSGRRTMFDVSNSALQRDMFHDSLNENQEETPNRVYDSGRRTMFDISNSALQRDIFHDSQNENQEETSNRYHNESLNTDSSASDSSIDIESTTSSTSSDNEDEFMKGLRSRLMRIRAEQTHYRDNLA</sequence>
<feature type="region of interest" description="Disordered" evidence="1">
    <location>
        <begin position="496"/>
        <end position="541"/>
    </location>
</feature>
<feature type="compositionally biased region" description="Low complexity" evidence="1">
    <location>
        <begin position="197"/>
        <end position="216"/>
    </location>
</feature>
<feature type="compositionally biased region" description="Basic and acidic residues" evidence="1">
    <location>
        <begin position="1"/>
        <end position="11"/>
    </location>
</feature>
<feature type="compositionally biased region" description="Low complexity" evidence="1">
    <location>
        <begin position="48"/>
        <end position="67"/>
    </location>
</feature>
<name>A0AAW1UDD2_9CUCU</name>
<dbReference type="EMBL" id="JARQZJ010000056">
    <property type="protein sequence ID" value="KAK9878721.1"/>
    <property type="molecule type" value="Genomic_DNA"/>
</dbReference>
<gene>
    <name evidence="2" type="ORF">WA026_023598</name>
</gene>
<feature type="compositionally biased region" description="Low complexity" evidence="1">
    <location>
        <begin position="624"/>
        <end position="644"/>
    </location>
</feature>
<comment type="caution">
    <text evidence="2">The sequence shown here is derived from an EMBL/GenBank/DDBJ whole genome shotgun (WGS) entry which is preliminary data.</text>
</comment>
<feature type="compositionally biased region" description="Low complexity" evidence="1">
    <location>
        <begin position="282"/>
        <end position="302"/>
    </location>
</feature>
<feature type="region of interest" description="Disordered" evidence="1">
    <location>
        <begin position="1025"/>
        <end position="1118"/>
    </location>
</feature>
<feature type="compositionally biased region" description="Low complexity" evidence="1">
    <location>
        <begin position="1224"/>
        <end position="1248"/>
    </location>
</feature>
<evidence type="ECO:0000313" key="2">
    <source>
        <dbReference type="EMBL" id="KAK9878721.1"/>
    </source>
</evidence>
<feature type="region of interest" description="Disordered" evidence="1">
    <location>
        <begin position="716"/>
        <end position="759"/>
    </location>
</feature>
<feature type="compositionally biased region" description="Low complexity" evidence="1">
    <location>
        <begin position="166"/>
        <end position="187"/>
    </location>
</feature>
<keyword evidence="3" id="KW-1185">Reference proteome</keyword>
<protein>
    <submittedName>
        <fullName evidence="2">Uncharacterized protein</fullName>
    </submittedName>
</protein>
<feature type="region of interest" description="Disordered" evidence="1">
    <location>
        <begin position="926"/>
        <end position="970"/>
    </location>
</feature>
<feature type="region of interest" description="Disordered" evidence="1">
    <location>
        <begin position="826"/>
        <end position="871"/>
    </location>
</feature>
<feature type="compositionally biased region" description="Low complexity" evidence="1">
    <location>
        <begin position="253"/>
        <end position="274"/>
    </location>
</feature>
<feature type="compositionally biased region" description="Acidic residues" evidence="1">
    <location>
        <begin position="127"/>
        <end position="137"/>
    </location>
</feature>
<feature type="compositionally biased region" description="Low complexity" evidence="1">
    <location>
        <begin position="224"/>
        <end position="245"/>
    </location>
</feature>
<proteinExistence type="predicted"/>
<evidence type="ECO:0000256" key="1">
    <source>
        <dbReference type="SAM" id="MobiDB-lite"/>
    </source>
</evidence>
<organism evidence="2 3">
    <name type="scientific">Henosepilachna vigintioctopunctata</name>
    <dbReference type="NCBI Taxonomy" id="420089"/>
    <lineage>
        <taxon>Eukaryota</taxon>
        <taxon>Metazoa</taxon>
        <taxon>Ecdysozoa</taxon>
        <taxon>Arthropoda</taxon>
        <taxon>Hexapoda</taxon>
        <taxon>Insecta</taxon>
        <taxon>Pterygota</taxon>
        <taxon>Neoptera</taxon>
        <taxon>Endopterygota</taxon>
        <taxon>Coleoptera</taxon>
        <taxon>Polyphaga</taxon>
        <taxon>Cucujiformia</taxon>
        <taxon>Coccinelloidea</taxon>
        <taxon>Coccinellidae</taxon>
        <taxon>Epilachninae</taxon>
        <taxon>Epilachnini</taxon>
        <taxon>Henosepilachna</taxon>
    </lineage>
</organism>
<dbReference type="AlphaFoldDB" id="A0AAW1UDD2"/>
<feature type="region of interest" description="Disordered" evidence="1">
    <location>
        <begin position="1210"/>
        <end position="1255"/>
    </location>
</feature>
<feature type="compositionally biased region" description="Low complexity" evidence="1">
    <location>
        <begin position="413"/>
        <end position="432"/>
    </location>
</feature>
<feature type="compositionally biased region" description="Low complexity" evidence="1">
    <location>
        <begin position="514"/>
        <end position="533"/>
    </location>
</feature>
<dbReference type="Proteomes" id="UP001431783">
    <property type="component" value="Unassembled WGS sequence"/>
</dbReference>
<feature type="region of interest" description="Disordered" evidence="1">
    <location>
        <begin position="606"/>
        <end position="651"/>
    </location>
</feature>
<feature type="compositionally biased region" description="Low complexity" evidence="1">
    <location>
        <begin position="1060"/>
        <end position="1081"/>
    </location>
</feature>
<reference evidence="2 3" key="1">
    <citation type="submission" date="2023-03" db="EMBL/GenBank/DDBJ databases">
        <title>Genome insight into feeding habits of ladybird beetles.</title>
        <authorList>
            <person name="Li H.-S."/>
            <person name="Huang Y.-H."/>
            <person name="Pang H."/>
        </authorList>
    </citation>
    <scope>NUCLEOTIDE SEQUENCE [LARGE SCALE GENOMIC DNA]</scope>
    <source>
        <strain evidence="2">SYSU_2023b</strain>
        <tissue evidence="2">Whole body</tissue>
    </source>
</reference>
<evidence type="ECO:0000313" key="3">
    <source>
        <dbReference type="Proteomes" id="UP001431783"/>
    </source>
</evidence>
<feature type="compositionally biased region" description="Low complexity" evidence="1">
    <location>
        <begin position="139"/>
        <end position="158"/>
    </location>
</feature>
<feature type="compositionally biased region" description="Low complexity" evidence="1">
    <location>
        <begin position="945"/>
        <end position="964"/>
    </location>
</feature>
<feature type="compositionally biased region" description="Basic and acidic residues" evidence="1">
    <location>
        <begin position="934"/>
        <end position="943"/>
    </location>
</feature>
<feature type="compositionally biased region" description="Basic and acidic residues" evidence="1">
    <location>
        <begin position="84"/>
        <end position="97"/>
    </location>
</feature>
<feature type="compositionally biased region" description="Low complexity" evidence="1">
    <location>
        <begin position="734"/>
        <end position="753"/>
    </location>
</feature>